<sequence>MGAMNTTVKINNIFADLRNGEICLPNGRKTLQETDGYIGHFLAGNYRKVYAALCHTPDKKMSEIFSPKGQIYQGNINLFEETRSKLVDDKTVRYRYQLSVSEFYYKLSHDFGFGIRELHPQTWSGKNRIEPGSIKYTLTTVNSIGKDFKLVANDQTRDNLLTMQARPNVGWIKSQYKGVGVESLPLSPTV</sequence>
<accession>A0A2W5FN23</accession>
<reference evidence="1 2" key="1">
    <citation type="submission" date="2017-08" db="EMBL/GenBank/DDBJ databases">
        <title>Infants hospitalized years apart are colonized by the same room-sourced microbial strains.</title>
        <authorList>
            <person name="Brooks B."/>
            <person name="Olm M.R."/>
            <person name="Firek B.A."/>
            <person name="Baker R."/>
            <person name="Thomas B.C."/>
            <person name="Morowitz M.J."/>
            <person name="Banfield J.F."/>
        </authorList>
    </citation>
    <scope>NUCLEOTIDE SEQUENCE [LARGE SCALE GENOMIC DNA]</scope>
    <source>
        <strain evidence="1">S2_006_000_R2_64</strain>
    </source>
</reference>
<dbReference type="EMBL" id="QFOT01000082">
    <property type="protein sequence ID" value="PZP55197.1"/>
    <property type="molecule type" value="Genomic_DNA"/>
</dbReference>
<gene>
    <name evidence="1" type="ORF">DI586_07595</name>
</gene>
<name>A0A2W5FN23_9BACT</name>
<comment type="caution">
    <text evidence="1">The sequence shown here is derived from an EMBL/GenBank/DDBJ whole genome shotgun (WGS) entry which is preliminary data.</text>
</comment>
<organism evidence="1 2">
    <name type="scientific">Micavibrio aeruginosavorus</name>
    <dbReference type="NCBI Taxonomy" id="349221"/>
    <lineage>
        <taxon>Bacteria</taxon>
        <taxon>Pseudomonadati</taxon>
        <taxon>Bdellovibrionota</taxon>
        <taxon>Bdellovibrionia</taxon>
        <taxon>Bdellovibrionales</taxon>
        <taxon>Pseudobdellovibrionaceae</taxon>
        <taxon>Micavibrio</taxon>
    </lineage>
</organism>
<dbReference type="AlphaFoldDB" id="A0A2W5FN23"/>
<evidence type="ECO:0000313" key="2">
    <source>
        <dbReference type="Proteomes" id="UP000249739"/>
    </source>
</evidence>
<evidence type="ECO:0000313" key="1">
    <source>
        <dbReference type="EMBL" id="PZP55197.1"/>
    </source>
</evidence>
<protein>
    <submittedName>
        <fullName evidence="1">Uncharacterized protein</fullName>
    </submittedName>
</protein>
<proteinExistence type="predicted"/>
<dbReference type="Proteomes" id="UP000249739">
    <property type="component" value="Unassembled WGS sequence"/>
</dbReference>